<reference evidence="4" key="1">
    <citation type="journal article" date="2014" name="Int. J. Syst. Evol. Microbiol.">
        <title>Complete genome of a new Firmicutes species belonging to the dominant human colonic microbiota ('Ruminococcus bicirculans') reveals two chromosomes and a selective capacity to utilize plant glucans.</title>
        <authorList>
            <consortium name="NISC Comparative Sequencing Program"/>
            <person name="Wegmann U."/>
            <person name="Louis P."/>
            <person name="Goesmann A."/>
            <person name="Henrissat B."/>
            <person name="Duncan S.H."/>
            <person name="Flint H.J."/>
        </authorList>
    </citation>
    <scope>NUCLEOTIDE SEQUENCE</scope>
    <source>
        <strain evidence="4">CCM 4175</strain>
    </source>
</reference>
<feature type="signal peptide" evidence="3">
    <location>
        <begin position="1"/>
        <end position="24"/>
    </location>
</feature>
<evidence type="ECO:0000313" key="5">
    <source>
        <dbReference type="EMBL" id="SNW04212.1"/>
    </source>
</evidence>
<dbReference type="KEGG" id="smus:C7J88_06120"/>
<evidence type="ECO:0000256" key="3">
    <source>
        <dbReference type="SAM" id="SignalP"/>
    </source>
</evidence>
<evidence type="ECO:0000256" key="1">
    <source>
        <dbReference type="SAM" id="MobiDB-lite"/>
    </source>
</evidence>
<reference evidence="7" key="3">
    <citation type="journal article" date="2019" name="Int. J. Syst. Evol. Microbiol.">
        <title>The Global Catalogue of Microorganisms (GCM) 10K type strain sequencing project: providing services to taxonomists for standard genome sequencing and annotation.</title>
        <authorList>
            <consortium name="The Broad Institute Genomics Platform"/>
            <consortium name="The Broad Institute Genome Sequencing Center for Infectious Disease"/>
            <person name="Wu L."/>
            <person name="Ma J."/>
        </authorList>
    </citation>
    <scope>NUCLEOTIDE SEQUENCE [LARGE SCALE GENOMIC DNA]</scope>
    <source>
        <strain evidence="7">CCM 4175</strain>
    </source>
</reference>
<reference evidence="5 6" key="2">
    <citation type="submission" date="2017-06" db="EMBL/GenBank/DDBJ databases">
        <authorList>
            <consortium name="Pathogen Informatics"/>
        </authorList>
    </citation>
    <scope>NUCLEOTIDE SEQUENCE [LARGE SCALE GENOMIC DNA]</scope>
    <source>
        <strain evidence="5 6">NCTC13833</strain>
    </source>
</reference>
<reference evidence="4" key="4">
    <citation type="submission" date="2024-05" db="EMBL/GenBank/DDBJ databases">
        <authorList>
            <person name="Sun Q."/>
            <person name="Sedlacek I."/>
        </authorList>
    </citation>
    <scope>NUCLEOTIDE SEQUENCE</scope>
    <source>
        <strain evidence="4">CCM 4175</strain>
    </source>
</reference>
<keyword evidence="2" id="KW-0812">Transmembrane</keyword>
<evidence type="ECO:0000313" key="4">
    <source>
        <dbReference type="EMBL" id="GGA87562.1"/>
    </source>
</evidence>
<feature type="region of interest" description="Disordered" evidence="1">
    <location>
        <begin position="100"/>
        <end position="146"/>
    </location>
</feature>
<evidence type="ECO:0000313" key="7">
    <source>
        <dbReference type="Proteomes" id="UP000652995"/>
    </source>
</evidence>
<dbReference type="RefSeq" id="WP_095117772.1">
    <property type="nucleotide sequence ID" value="NZ_BMCB01000004.1"/>
</dbReference>
<keyword evidence="2" id="KW-0472">Membrane</keyword>
<keyword evidence="2" id="KW-1133">Transmembrane helix</keyword>
<sequence>MLKKTISTSLIAISLLSIGNYTYAASNNHSRDDIFTATDSIEPPTPTDYDLPQDQIEPTEEPILPDPYTTGQITAKTLMKKYKGLKDIKDIDRLLASLPNTYTSQPNQTSSSRISQQTQIPQPNQPSSPQISQQNQTSQPSHTQLTVLPNTGGVSLASPLAIYSLLLLGGALVVYRPFSSINKSKV</sequence>
<name>A0A240C9F6_9STAP</name>
<proteinExistence type="predicted"/>
<evidence type="ECO:0008006" key="8">
    <source>
        <dbReference type="Google" id="ProtNLM"/>
    </source>
</evidence>
<feature type="compositionally biased region" description="Low complexity" evidence="1">
    <location>
        <begin position="108"/>
        <end position="141"/>
    </location>
</feature>
<dbReference type="Proteomes" id="UP000652995">
    <property type="component" value="Unassembled WGS sequence"/>
</dbReference>
<dbReference type="AlphaFoldDB" id="A0A240C9F6"/>
<dbReference type="EMBL" id="BMCB01000004">
    <property type="protein sequence ID" value="GGA87562.1"/>
    <property type="molecule type" value="Genomic_DNA"/>
</dbReference>
<dbReference type="Proteomes" id="UP000243706">
    <property type="component" value="Chromosome 1"/>
</dbReference>
<protein>
    <recommendedName>
        <fullName evidence="8">Gram-positive cocci surface proteins LPxTG domain-containing protein</fullName>
    </recommendedName>
</protein>
<accession>A0A240C9F6</accession>
<keyword evidence="7" id="KW-1185">Reference proteome</keyword>
<feature type="transmembrane region" description="Helical" evidence="2">
    <location>
        <begin position="156"/>
        <end position="175"/>
    </location>
</feature>
<evidence type="ECO:0000313" key="6">
    <source>
        <dbReference type="Proteomes" id="UP000243706"/>
    </source>
</evidence>
<gene>
    <name evidence="4" type="ORF">GCM10007183_09680</name>
    <name evidence="5" type="ORF">SAMEA4412661_01896</name>
</gene>
<feature type="chain" id="PRO_5030041804" description="Gram-positive cocci surface proteins LPxTG domain-containing protein" evidence="3">
    <location>
        <begin position="25"/>
        <end position="186"/>
    </location>
</feature>
<organism evidence="5 6">
    <name type="scientific">Staphylococcus muscae</name>
    <dbReference type="NCBI Taxonomy" id="1294"/>
    <lineage>
        <taxon>Bacteria</taxon>
        <taxon>Bacillati</taxon>
        <taxon>Bacillota</taxon>
        <taxon>Bacilli</taxon>
        <taxon>Bacillales</taxon>
        <taxon>Staphylococcaceae</taxon>
        <taxon>Staphylococcus</taxon>
    </lineage>
</organism>
<dbReference type="EMBL" id="LT906464">
    <property type="protein sequence ID" value="SNW04212.1"/>
    <property type="molecule type" value="Genomic_DNA"/>
</dbReference>
<evidence type="ECO:0000256" key="2">
    <source>
        <dbReference type="SAM" id="Phobius"/>
    </source>
</evidence>
<keyword evidence="3" id="KW-0732">Signal</keyword>